<accession>Q3AS83</accession>
<dbReference type="HOGENOM" id="CLU_1164422_0_0_10"/>
<name>Q3AS83_CHLCH</name>
<dbReference type="OrthoDB" id="995454at2"/>
<dbReference type="KEGG" id="cch:Cag_0877"/>
<dbReference type="AlphaFoldDB" id="Q3AS83"/>
<evidence type="ECO:0008006" key="2">
    <source>
        <dbReference type="Google" id="ProtNLM"/>
    </source>
</evidence>
<organism evidence="1">
    <name type="scientific">Chlorobium chlorochromatii (strain CaD3)</name>
    <dbReference type="NCBI Taxonomy" id="340177"/>
    <lineage>
        <taxon>Bacteria</taxon>
        <taxon>Pseudomonadati</taxon>
        <taxon>Chlorobiota</taxon>
        <taxon>Chlorobiia</taxon>
        <taxon>Chlorobiales</taxon>
        <taxon>Chlorobiaceae</taxon>
        <taxon>Chlorobium/Pelodictyon group</taxon>
        <taxon>Chlorobium</taxon>
    </lineage>
</organism>
<proteinExistence type="predicted"/>
<dbReference type="eggNOG" id="ENOG5031Q2H">
    <property type="taxonomic scope" value="Bacteria"/>
</dbReference>
<dbReference type="EMBL" id="CP000108">
    <property type="protein sequence ID" value="ABB28142.1"/>
    <property type="molecule type" value="Genomic_DNA"/>
</dbReference>
<dbReference type="STRING" id="340177.Cag_0877"/>
<evidence type="ECO:0000313" key="1">
    <source>
        <dbReference type="EMBL" id="ABB28142.1"/>
    </source>
</evidence>
<protein>
    <recommendedName>
        <fullName evidence="2">DUF4276 family protein</fullName>
    </recommendedName>
</protein>
<sequence>MIKTAVFVEGQAELIFTRELILKFFEYKNIWVECYTLFNDQELNPTEYSYKSDTVNFYFQILNIGNDNKVLSSILKREKYLFGGDKAFHKIVGLRDMYSKEYRDIVKKSTIDSMLNQKFIENHNNTILEKSRYHKKISFHFAIMELEAWLLGIQGLFEKMDHRLTNEKIAEACRIDLFKADPETAVFHPAHLINDILHIIGASYTKKKDEINKFMSYIERDDFARLLNSEKCQSFTSYCNALVIK</sequence>
<gene>
    <name evidence="1" type="ordered locus">Cag_0877</name>
</gene>
<reference evidence="1" key="1">
    <citation type="submission" date="2005-08" db="EMBL/GenBank/DDBJ databases">
        <title>Complete sequence of Chlorobium chlorochromatii CaD3.</title>
        <authorList>
            <person name="Copeland A."/>
            <person name="Lucas S."/>
            <person name="Lapidus A."/>
            <person name="Barry K."/>
            <person name="Detter J.C."/>
            <person name="Glavina T."/>
            <person name="Hammon N."/>
            <person name="Israni S."/>
            <person name="Pitluck S."/>
            <person name="Bryant D."/>
            <person name="Schmutz J."/>
            <person name="Larimer F."/>
            <person name="Land M."/>
            <person name="Kyrpides N."/>
            <person name="Ivanova N."/>
            <person name="Richardson P."/>
        </authorList>
    </citation>
    <scope>NUCLEOTIDE SEQUENCE [LARGE SCALE GENOMIC DNA]</scope>
    <source>
        <strain evidence="1">CaD3</strain>
    </source>
</reference>